<accession>A0A314LEM0</accession>
<keyword evidence="1" id="KW-0732">Signal</keyword>
<feature type="signal peptide" evidence="1">
    <location>
        <begin position="1"/>
        <end position="18"/>
    </location>
</feature>
<organism evidence="2 3">
    <name type="scientific">Nicotiana attenuata</name>
    <name type="common">Coyote tobacco</name>
    <dbReference type="NCBI Taxonomy" id="49451"/>
    <lineage>
        <taxon>Eukaryota</taxon>
        <taxon>Viridiplantae</taxon>
        <taxon>Streptophyta</taxon>
        <taxon>Embryophyta</taxon>
        <taxon>Tracheophyta</taxon>
        <taxon>Spermatophyta</taxon>
        <taxon>Magnoliopsida</taxon>
        <taxon>eudicotyledons</taxon>
        <taxon>Gunneridae</taxon>
        <taxon>Pentapetalae</taxon>
        <taxon>asterids</taxon>
        <taxon>lamiids</taxon>
        <taxon>Solanales</taxon>
        <taxon>Solanaceae</taxon>
        <taxon>Nicotianoideae</taxon>
        <taxon>Nicotianeae</taxon>
        <taxon>Nicotiana</taxon>
    </lineage>
</organism>
<feature type="chain" id="PRO_5016267874" evidence="1">
    <location>
        <begin position="19"/>
        <end position="206"/>
    </location>
</feature>
<dbReference type="Proteomes" id="UP000187609">
    <property type="component" value="Unassembled WGS sequence"/>
</dbReference>
<gene>
    <name evidence="2" type="ORF">A4A49_15664</name>
</gene>
<dbReference type="GO" id="GO:0008270">
    <property type="term" value="F:zinc ion binding"/>
    <property type="evidence" value="ECO:0007669"/>
    <property type="project" value="InterPro"/>
</dbReference>
<proteinExistence type="predicted"/>
<name>A0A314LEM0_NICAT</name>
<comment type="caution">
    <text evidence="2">The sequence shown here is derived from an EMBL/GenBank/DDBJ whole genome shotgun (WGS) entry which is preliminary data.</text>
</comment>
<dbReference type="GO" id="GO:0003676">
    <property type="term" value="F:nucleic acid binding"/>
    <property type="evidence" value="ECO:0007669"/>
    <property type="project" value="InterPro"/>
</dbReference>
<dbReference type="STRING" id="49451.A0A314LEM0"/>
<evidence type="ECO:0000256" key="1">
    <source>
        <dbReference type="SAM" id="SignalP"/>
    </source>
</evidence>
<protein>
    <submittedName>
        <fullName evidence="2">Uncharacterized protein</fullName>
    </submittedName>
</protein>
<reference evidence="2" key="1">
    <citation type="submission" date="2016-11" db="EMBL/GenBank/DDBJ databases">
        <title>The genome of Nicotiana attenuata.</title>
        <authorList>
            <person name="Xu S."/>
            <person name="Brockmoeller T."/>
            <person name="Gaquerel E."/>
            <person name="Navarro A."/>
            <person name="Kuhl H."/>
            <person name="Gase K."/>
            <person name="Ling Z."/>
            <person name="Zhou W."/>
            <person name="Kreitzer C."/>
            <person name="Stanke M."/>
            <person name="Tang H."/>
            <person name="Lyons E."/>
            <person name="Pandey P."/>
            <person name="Pandey S.P."/>
            <person name="Timmermann B."/>
            <person name="Baldwin I.T."/>
        </authorList>
    </citation>
    <scope>NUCLEOTIDE SEQUENCE [LARGE SCALE GENOMIC DNA]</scope>
    <source>
        <strain evidence="2">UT</strain>
    </source>
</reference>
<dbReference type="EMBL" id="MJEQ01000101">
    <property type="protein sequence ID" value="OIT39499.1"/>
    <property type="molecule type" value="Genomic_DNA"/>
</dbReference>
<dbReference type="PANTHER" id="PTHR34222">
    <property type="entry name" value="GAG_PRE-INTEGRS DOMAIN-CONTAINING PROTEIN"/>
    <property type="match status" value="1"/>
</dbReference>
<evidence type="ECO:0000313" key="2">
    <source>
        <dbReference type="EMBL" id="OIT39499.1"/>
    </source>
</evidence>
<dbReference type="PANTHER" id="PTHR34222:SF33">
    <property type="entry name" value="RETROTRANSPOSON GAG DOMAIN-CONTAINING PROTEIN"/>
    <property type="match status" value="1"/>
</dbReference>
<dbReference type="SUPFAM" id="SSF57756">
    <property type="entry name" value="Retrovirus zinc finger-like domains"/>
    <property type="match status" value="1"/>
</dbReference>
<evidence type="ECO:0000313" key="3">
    <source>
        <dbReference type="Proteomes" id="UP000187609"/>
    </source>
</evidence>
<dbReference type="InterPro" id="IPR036875">
    <property type="entry name" value="Znf_CCHC_sf"/>
</dbReference>
<dbReference type="AlphaFoldDB" id="A0A314LEM0"/>
<keyword evidence="3" id="KW-1185">Reference proteome</keyword>
<sequence>MFNKRFSFFSLSLKLGFFVNFDLRLLRFLDCNIVSDRDIDTAYSMLLNDESQCEAQLSAPSFSVESTSFSAGVQRPYAGLSPAGMQNTYSQKVNFDTKKTNMVCRYCKKPGHTIEKCYKLIGYPNNPQPNRFKKTAAYAHVSESQNMGQAENFVADNRVEQPESKSHGFTKEQYKHLLNLFQQTKVTTQDNTAAGSANFAGVYLVM</sequence>
<dbReference type="Gramene" id="OIT39499">
    <property type="protein sequence ID" value="OIT39499"/>
    <property type="gene ID" value="A4A49_15664"/>
</dbReference>